<proteinExistence type="predicted"/>
<organism evidence="7 8">
    <name type="scientific">Sesamum angolense</name>
    <dbReference type="NCBI Taxonomy" id="2727404"/>
    <lineage>
        <taxon>Eukaryota</taxon>
        <taxon>Viridiplantae</taxon>
        <taxon>Streptophyta</taxon>
        <taxon>Embryophyta</taxon>
        <taxon>Tracheophyta</taxon>
        <taxon>Spermatophyta</taxon>
        <taxon>Magnoliopsida</taxon>
        <taxon>eudicotyledons</taxon>
        <taxon>Gunneridae</taxon>
        <taxon>Pentapetalae</taxon>
        <taxon>asterids</taxon>
        <taxon>lamiids</taxon>
        <taxon>Lamiales</taxon>
        <taxon>Pedaliaceae</taxon>
        <taxon>Sesamum</taxon>
    </lineage>
</organism>
<evidence type="ECO:0000256" key="4">
    <source>
        <dbReference type="ARBA" id="ARBA00023242"/>
    </source>
</evidence>
<comment type="caution">
    <text evidence="7">The sequence shown here is derived from an EMBL/GenBank/DDBJ whole genome shotgun (WGS) entry which is preliminary data.</text>
</comment>
<comment type="subcellular location">
    <subcellularLocation>
        <location evidence="2">Cytoplasm</location>
    </subcellularLocation>
    <subcellularLocation>
        <location evidence="1">Nucleus</location>
    </subcellularLocation>
</comment>
<dbReference type="PANTHER" id="PTHR18829">
    <property type="entry name" value="PROTEIN YAE1 HOMOLOG"/>
    <property type="match status" value="1"/>
</dbReference>
<name>A0AAE1XFS3_9LAMI</name>
<reference evidence="7" key="2">
    <citation type="journal article" date="2024" name="Plant">
        <title>Genomic evolution and insights into agronomic trait innovations of Sesamum species.</title>
        <authorList>
            <person name="Miao H."/>
            <person name="Wang L."/>
            <person name="Qu L."/>
            <person name="Liu H."/>
            <person name="Sun Y."/>
            <person name="Le M."/>
            <person name="Wang Q."/>
            <person name="Wei S."/>
            <person name="Zheng Y."/>
            <person name="Lin W."/>
            <person name="Duan Y."/>
            <person name="Cao H."/>
            <person name="Xiong S."/>
            <person name="Wang X."/>
            <person name="Wei L."/>
            <person name="Li C."/>
            <person name="Ma Q."/>
            <person name="Ju M."/>
            <person name="Zhao R."/>
            <person name="Li G."/>
            <person name="Mu C."/>
            <person name="Tian Q."/>
            <person name="Mei H."/>
            <person name="Zhang T."/>
            <person name="Gao T."/>
            <person name="Zhang H."/>
        </authorList>
    </citation>
    <scope>NUCLEOTIDE SEQUENCE</scope>
    <source>
        <strain evidence="7">K16</strain>
    </source>
</reference>
<keyword evidence="3" id="KW-0963">Cytoplasm</keyword>
<dbReference type="Proteomes" id="UP001289374">
    <property type="component" value="Unassembled WGS sequence"/>
</dbReference>
<dbReference type="GO" id="GO:0005737">
    <property type="term" value="C:cytoplasm"/>
    <property type="evidence" value="ECO:0007669"/>
    <property type="project" value="UniProtKB-SubCell"/>
</dbReference>
<dbReference type="Pfam" id="PF09811">
    <property type="entry name" value="Yae1_N"/>
    <property type="match status" value="1"/>
</dbReference>
<feature type="domain" description="Essential protein Yae1 N-terminal" evidence="6">
    <location>
        <begin position="104"/>
        <end position="141"/>
    </location>
</feature>
<keyword evidence="4" id="KW-0539">Nucleus</keyword>
<accession>A0AAE1XFS3</accession>
<evidence type="ECO:0000259" key="6">
    <source>
        <dbReference type="Pfam" id="PF09811"/>
    </source>
</evidence>
<dbReference type="InterPro" id="IPR019191">
    <property type="entry name" value="Essential_protein_Yae1_N"/>
</dbReference>
<dbReference type="InterPro" id="IPR038881">
    <property type="entry name" value="Yae1-like"/>
</dbReference>
<protein>
    <recommendedName>
        <fullName evidence="6">Essential protein Yae1 N-terminal domain-containing protein</fullName>
    </recommendedName>
</protein>
<evidence type="ECO:0000256" key="5">
    <source>
        <dbReference type="SAM" id="MobiDB-lite"/>
    </source>
</evidence>
<evidence type="ECO:0000313" key="8">
    <source>
        <dbReference type="Proteomes" id="UP001289374"/>
    </source>
</evidence>
<feature type="region of interest" description="Disordered" evidence="5">
    <location>
        <begin position="189"/>
        <end position="212"/>
    </location>
</feature>
<gene>
    <name evidence="7" type="ORF">Sango_0184600</name>
</gene>
<evidence type="ECO:0000256" key="3">
    <source>
        <dbReference type="ARBA" id="ARBA00022490"/>
    </source>
</evidence>
<dbReference type="AlphaFoldDB" id="A0AAE1XFS3"/>
<dbReference type="EMBL" id="JACGWL010000001">
    <property type="protein sequence ID" value="KAK4411116.1"/>
    <property type="molecule type" value="Genomic_DNA"/>
</dbReference>
<reference evidence="7" key="1">
    <citation type="submission" date="2020-06" db="EMBL/GenBank/DDBJ databases">
        <authorList>
            <person name="Li T."/>
            <person name="Hu X."/>
            <person name="Zhang T."/>
            <person name="Song X."/>
            <person name="Zhang H."/>
            <person name="Dai N."/>
            <person name="Sheng W."/>
            <person name="Hou X."/>
            <person name="Wei L."/>
        </authorList>
    </citation>
    <scope>NUCLEOTIDE SEQUENCE</scope>
    <source>
        <strain evidence="7">K16</strain>
        <tissue evidence="7">Leaf</tissue>
    </source>
</reference>
<dbReference type="PANTHER" id="PTHR18829:SF0">
    <property type="entry name" value="PROTEIN YAE1 HOMOLOG"/>
    <property type="match status" value="1"/>
</dbReference>
<sequence>MSEIRRKGLGICFMDFGKGEPIYLSIPLGSIANELYSEVFQSSSVKLDGGSNAVEANDNSIENDPGDLWYDDGSSCEDSVEKLNRTSDMDREWQRRRDQFHTLGYRDGLIAGKEAAAQEGFNIGFKDSVFIGYSWGHVRGLTSAMACLPRIKGKVEREEARKKFKCLHESVQSLSTTDALKLFYEDQKRKSANQKEGAEPSSTTAELDHQNPDVSVLKTYSDQLHSLLSEAPLVEGTFQMN</sequence>
<evidence type="ECO:0000256" key="1">
    <source>
        <dbReference type="ARBA" id="ARBA00004123"/>
    </source>
</evidence>
<keyword evidence="8" id="KW-1185">Reference proteome</keyword>
<evidence type="ECO:0000256" key="2">
    <source>
        <dbReference type="ARBA" id="ARBA00004496"/>
    </source>
</evidence>
<evidence type="ECO:0000313" key="7">
    <source>
        <dbReference type="EMBL" id="KAK4411116.1"/>
    </source>
</evidence>
<dbReference type="GO" id="GO:0005634">
    <property type="term" value="C:nucleus"/>
    <property type="evidence" value="ECO:0007669"/>
    <property type="project" value="UniProtKB-SubCell"/>
</dbReference>